<evidence type="ECO:0000313" key="7">
    <source>
        <dbReference type="EMBL" id="TKA31436.1"/>
    </source>
</evidence>
<evidence type="ECO:0000256" key="1">
    <source>
        <dbReference type="ARBA" id="ARBA00004123"/>
    </source>
</evidence>
<dbReference type="PANTHER" id="PTHR12466">
    <property type="entry name" value="CDC73 DOMAIN PROTEIN"/>
    <property type="match status" value="1"/>
</dbReference>
<name>A0A4U0UAG2_9PEZI</name>
<dbReference type="OrthoDB" id="2186602at2759"/>
<comment type="subcellular location">
    <subcellularLocation>
        <location evidence="1">Nucleus</location>
    </subcellularLocation>
</comment>
<evidence type="ECO:0000259" key="6">
    <source>
        <dbReference type="Pfam" id="PF05179"/>
    </source>
</evidence>
<keyword evidence="3" id="KW-0804">Transcription</keyword>
<organism evidence="7 8">
    <name type="scientific">Salinomyces thailandicus</name>
    <dbReference type="NCBI Taxonomy" id="706561"/>
    <lineage>
        <taxon>Eukaryota</taxon>
        <taxon>Fungi</taxon>
        <taxon>Dikarya</taxon>
        <taxon>Ascomycota</taxon>
        <taxon>Pezizomycotina</taxon>
        <taxon>Dothideomycetes</taxon>
        <taxon>Dothideomycetidae</taxon>
        <taxon>Mycosphaerellales</taxon>
        <taxon>Teratosphaeriaceae</taxon>
        <taxon>Salinomyces</taxon>
    </lineage>
</organism>
<dbReference type="GO" id="GO:0006368">
    <property type="term" value="P:transcription elongation by RNA polymerase II"/>
    <property type="evidence" value="ECO:0007669"/>
    <property type="project" value="InterPro"/>
</dbReference>
<dbReference type="FunFam" id="3.40.50.11990:FF:000003">
    <property type="entry name" value="Pol II transcription elongation factor subunit Cdc73"/>
    <property type="match status" value="1"/>
</dbReference>
<protein>
    <recommendedName>
        <fullName evidence="6">Cell division control protein 73 C-terminal domain-containing protein</fullName>
    </recommendedName>
</protein>
<sequence length="426" mass="46503">MASTNGLAPDPLALLRQSIARGALPTASADQDPSIATETTQSLARASYLIFNEDGQHIAIPLTQETRFISPAAGKKGLDLRSVYLCWLNKETSVGEYLAAVSALNEELKGLGKQETVANFVFGEKIDLTAWLAGDVGEEDSEFIRSLDANKASRAETRDAAAIARGDGDVEMRDAGALDDAKAEQERLKVIYASERTMGDRNVALRGAKPQDFSDVRKKYSALFFSKSRHSGQNATGAPGTGLPNANPALRPPVKSTPAGRRPEPIILLSPSASSLLRMPNIKSFLEEGQYAPPEGGSASNILHLTRVLPSITSKPIRFILVDDPSTFRPDYWERLVAVFTTGQTWQFKQYKWTQPAELFSHALGVYVGWKGETIPDSVKGWGRGVMVAQIDKGGQRWRDREVVEEVWRGIEGSMKATGWGKEGKR</sequence>
<comment type="caution">
    <text evidence="7">The sequence shown here is derived from an EMBL/GenBank/DDBJ whole genome shotgun (WGS) entry which is preliminary data.</text>
</comment>
<dbReference type="GO" id="GO:0000993">
    <property type="term" value="F:RNA polymerase II complex binding"/>
    <property type="evidence" value="ECO:0007669"/>
    <property type="project" value="TreeGrafter"/>
</dbReference>
<gene>
    <name evidence="7" type="ORF">B0A50_02283</name>
</gene>
<reference evidence="7 8" key="1">
    <citation type="submission" date="2017-03" db="EMBL/GenBank/DDBJ databases">
        <title>Genomes of endolithic fungi from Antarctica.</title>
        <authorList>
            <person name="Coleine C."/>
            <person name="Masonjones S."/>
            <person name="Stajich J.E."/>
        </authorList>
    </citation>
    <scope>NUCLEOTIDE SEQUENCE [LARGE SCALE GENOMIC DNA]</scope>
    <source>
        <strain evidence="7 8">CCFEE 6315</strain>
    </source>
</reference>
<dbReference type="InterPro" id="IPR031336">
    <property type="entry name" value="CDC73_C"/>
</dbReference>
<dbReference type="Pfam" id="PF05179">
    <property type="entry name" value="CDC73_C"/>
    <property type="match status" value="1"/>
</dbReference>
<dbReference type="Gene3D" id="3.40.50.11990">
    <property type="entry name" value="RNA polymerase II accessory factor, Cdc73 C-terminal domain"/>
    <property type="match status" value="1"/>
</dbReference>
<evidence type="ECO:0000256" key="5">
    <source>
        <dbReference type="SAM" id="MobiDB-lite"/>
    </source>
</evidence>
<evidence type="ECO:0000256" key="2">
    <source>
        <dbReference type="ARBA" id="ARBA00010427"/>
    </source>
</evidence>
<keyword evidence="8" id="KW-1185">Reference proteome</keyword>
<dbReference type="InterPro" id="IPR007852">
    <property type="entry name" value="Cdc73/Parafibromin"/>
</dbReference>
<dbReference type="Proteomes" id="UP000308549">
    <property type="component" value="Unassembled WGS sequence"/>
</dbReference>
<dbReference type="AlphaFoldDB" id="A0A4U0UAG2"/>
<accession>A0A4U0UAG2</accession>
<proteinExistence type="inferred from homology"/>
<evidence type="ECO:0000256" key="4">
    <source>
        <dbReference type="ARBA" id="ARBA00023242"/>
    </source>
</evidence>
<dbReference type="GO" id="GO:0016593">
    <property type="term" value="C:Cdc73/Paf1 complex"/>
    <property type="evidence" value="ECO:0007669"/>
    <property type="project" value="InterPro"/>
</dbReference>
<dbReference type="EMBL" id="NAJL01000008">
    <property type="protein sequence ID" value="TKA31436.1"/>
    <property type="molecule type" value="Genomic_DNA"/>
</dbReference>
<evidence type="ECO:0000256" key="3">
    <source>
        <dbReference type="ARBA" id="ARBA00023163"/>
    </source>
</evidence>
<dbReference type="PANTHER" id="PTHR12466:SF8">
    <property type="entry name" value="PARAFIBROMIN"/>
    <property type="match status" value="1"/>
</dbReference>
<dbReference type="InterPro" id="IPR038103">
    <property type="entry name" value="CDC73_C_sf"/>
</dbReference>
<feature type="domain" description="Cell division control protein 73 C-terminal" evidence="6">
    <location>
        <begin position="262"/>
        <end position="412"/>
    </location>
</feature>
<keyword evidence="4" id="KW-0539">Nucleus</keyword>
<dbReference type="GO" id="GO:0032968">
    <property type="term" value="P:positive regulation of transcription elongation by RNA polymerase II"/>
    <property type="evidence" value="ECO:0007669"/>
    <property type="project" value="TreeGrafter"/>
</dbReference>
<comment type="similarity">
    <text evidence="2">Belongs to the CDC73 family.</text>
</comment>
<feature type="region of interest" description="Disordered" evidence="5">
    <location>
        <begin position="230"/>
        <end position="249"/>
    </location>
</feature>
<evidence type="ECO:0000313" key="8">
    <source>
        <dbReference type="Proteomes" id="UP000308549"/>
    </source>
</evidence>